<reference evidence="2" key="1">
    <citation type="journal article" date="2023" name="Mol. Phylogenet. Evol.">
        <title>Genome-scale phylogeny and comparative genomics of the fungal order Sordariales.</title>
        <authorList>
            <person name="Hensen N."/>
            <person name="Bonometti L."/>
            <person name="Westerberg I."/>
            <person name="Brannstrom I.O."/>
            <person name="Guillou S."/>
            <person name="Cros-Aarteil S."/>
            <person name="Calhoun S."/>
            <person name="Haridas S."/>
            <person name="Kuo A."/>
            <person name="Mondo S."/>
            <person name="Pangilinan J."/>
            <person name="Riley R."/>
            <person name="LaButti K."/>
            <person name="Andreopoulos B."/>
            <person name="Lipzen A."/>
            <person name="Chen C."/>
            <person name="Yan M."/>
            <person name="Daum C."/>
            <person name="Ng V."/>
            <person name="Clum A."/>
            <person name="Steindorff A."/>
            <person name="Ohm R.A."/>
            <person name="Martin F."/>
            <person name="Silar P."/>
            <person name="Natvig D.O."/>
            <person name="Lalanne C."/>
            <person name="Gautier V."/>
            <person name="Ament-Velasquez S.L."/>
            <person name="Kruys A."/>
            <person name="Hutchinson M.I."/>
            <person name="Powell A.J."/>
            <person name="Barry K."/>
            <person name="Miller A.N."/>
            <person name="Grigoriev I.V."/>
            <person name="Debuchy R."/>
            <person name="Gladieux P."/>
            <person name="Hiltunen Thoren M."/>
            <person name="Johannesson H."/>
        </authorList>
    </citation>
    <scope>NUCLEOTIDE SEQUENCE</scope>
    <source>
        <strain evidence="2">CBS 103.79</strain>
    </source>
</reference>
<feature type="region of interest" description="Disordered" evidence="1">
    <location>
        <begin position="780"/>
        <end position="804"/>
    </location>
</feature>
<feature type="compositionally biased region" description="Basic and acidic residues" evidence="1">
    <location>
        <begin position="791"/>
        <end position="802"/>
    </location>
</feature>
<gene>
    <name evidence="2" type="ORF">C8A05DRAFT_18929</name>
</gene>
<dbReference type="EMBL" id="MU855925">
    <property type="protein sequence ID" value="KAK3898509.1"/>
    <property type="molecule type" value="Genomic_DNA"/>
</dbReference>
<dbReference type="AlphaFoldDB" id="A0AAN6MDK2"/>
<accession>A0AAN6MDK2</accession>
<sequence>MSPRGKPTLPQLIKKYNIHLDTTPIELPFTRPKQWPVGRGSVVEDILALGETRYDEYKVSFDYDTFHRPWRGQLRCRAERVAAIAQECMSERKNETEWRARLEEIVMARLSTEVACRKCRGRLWRSEKEVDPGHVTAEDAARRLRQRQQEREPCVCNPNEPRDDVGTNPVFGYCLGEGIPYPSELKRTGIPDRVYGLRTTSELEDVLFSEDIRETIITHPFRDDPPPVHFPFLVLEAKSEKGSGSLSGALHQSAFSIRELLEIQEHLRLEAGEGADWEAGPLVWFISNKGEAWKVYIAYIEMKDGHRHFRVVEVWWGAINRHRDALRLLLIVDYILDWARDMYWEGMIRALRKVATLDPRSRSLPHQDIDRLSTGTRAASWAEGDRHEIDIEEKETGAGVKDAYRALDTNQGVIRDIRYTQTRFVGLHITQDTLGAFLKSRSSEQQSKKLALSLLEHLLNAWRVKGRTLTALESDWTGKDRGLEGRDQEATFLVVATVAAYLSKDWEQTRELSYIAVEEGAFGRLLKYANKPLDDGCALSDLPFVEKEAFSNVLLRLRRQPAGSNLLSCISRVCLSTGTLSPEEDAHKEALSVASREILGQEEILRADTVFQPDNAATRHLVRSVYTEHKIGRNEPTCAFLRVSSVLDKLKLSPNAPPLSRSQIQRSPWFGQPPDIPKTPKHGVLVATSSSPISWPSAARLCLFVTDPDALRASDSPFQKLVRSEPRWTFRVTTYCDNEHDGFDKWNRGLERQVQHAAEDQPILPRVKAFETALDTLLARSAPGQADPDADDKADAVDDKWSPKRPSAKCYVIRVIPHRGHGSSHLHPARRRQ</sequence>
<reference evidence="2" key="2">
    <citation type="submission" date="2023-05" db="EMBL/GenBank/DDBJ databases">
        <authorList>
            <consortium name="Lawrence Berkeley National Laboratory"/>
            <person name="Steindorff A."/>
            <person name="Hensen N."/>
            <person name="Bonometti L."/>
            <person name="Westerberg I."/>
            <person name="Brannstrom I.O."/>
            <person name="Guillou S."/>
            <person name="Cros-Aarteil S."/>
            <person name="Calhoun S."/>
            <person name="Haridas S."/>
            <person name="Kuo A."/>
            <person name="Mondo S."/>
            <person name="Pangilinan J."/>
            <person name="Riley R."/>
            <person name="Labutti K."/>
            <person name="Andreopoulos B."/>
            <person name="Lipzen A."/>
            <person name="Chen C."/>
            <person name="Yanf M."/>
            <person name="Daum C."/>
            <person name="Ng V."/>
            <person name="Clum A."/>
            <person name="Ohm R."/>
            <person name="Martin F."/>
            <person name="Silar P."/>
            <person name="Natvig D."/>
            <person name="Lalanne C."/>
            <person name="Gautier V."/>
            <person name="Ament-Velasquez S.L."/>
            <person name="Kruys A."/>
            <person name="Hutchinson M.I."/>
            <person name="Powell A.J."/>
            <person name="Barry K."/>
            <person name="Miller A.N."/>
            <person name="Grigoriev I.V."/>
            <person name="Debuchy R."/>
            <person name="Gladieux P."/>
            <person name="Thoren M.H."/>
            <person name="Johannesson H."/>
        </authorList>
    </citation>
    <scope>NUCLEOTIDE SEQUENCE</scope>
    <source>
        <strain evidence="2">CBS 103.79</strain>
    </source>
</reference>
<organism evidence="2 3">
    <name type="scientific">Staphylotrichum tortipilum</name>
    <dbReference type="NCBI Taxonomy" id="2831512"/>
    <lineage>
        <taxon>Eukaryota</taxon>
        <taxon>Fungi</taxon>
        <taxon>Dikarya</taxon>
        <taxon>Ascomycota</taxon>
        <taxon>Pezizomycotina</taxon>
        <taxon>Sordariomycetes</taxon>
        <taxon>Sordariomycetidae</taxon>
        <taxon>Sordariales</taxon>
        <taxon>Chaetomiaceae</taxon>
        <taxon>Staphylotrichum</taxon>
    </lineage>
</organism>
<keyword evidence="3" id="KW-1185">Reference proteome</keyword>
<comment type="caution">
    <text evidence="2">The sequence shown here is derived from an EMBL/GenBank/DDBJ whole genome shotgun (WGS) entry which is preliminary data.</text>
</comment>
<evidence type="ECO:0000313" key="3">
    <source>
        <dbReference type="Proteomes" id="UP001303889"/>
    </source>
</evidence>
<proteinExistence type="predicted"/>
<dbReference type="Proteomes" id="UP001303889">
    <property type="component" value="Unassembled WGS sequence"/>
</dbReference>
<evidence type="ECO:0000256" key="1">
    <source>
        <dbReference type="SAM" id="MobiDB-lite"/>
    </source>
</evidence>
<evidence type="ECO:0000313" key="2">
    <source>
        <dbReference type="EMBL" id="KAK3898509.1"/>
    </source>
</evidence>
<name>A0AAN6MDK2_9PEZI</name>
<protein>
    <submittedName>
        <fullName evidence="2">Uncharacterized protein</fullName>
    </submittedName>
</protein>